<proteinExistence type="predicted"/>
<gene>
    <name evidence="1" type="ORF">HHX25_18955</name>
</gene>
<protein>
    <submittedName>
        <fullName evidence="1">Uncharacterized protein</fullName>
    </submittedName>
</protein>
<evidence type="ECO:0000313" key="2">
    <source>
        <dbReference type="Proteomes" id="UP000746690"/>
    </source>
</evidence>
<sequence length="109" mass="12163">MEKDDTLPDSFILPHYALIATLIVLLDRSELSSKVKTHCKTGLKVVGVVHANVCYGSGTKPLSKKMFDSFFEEFPAIYFNNRALIPAITIIENIERCIKANKIICCVDS</sequence>
<accession>A0ABX1S136</accession>
<evidence type="ECO:0000313" key="1">
    <source>
        <dbReference type="EMBL" id="NMH89594.1"/>
    </source>
</evidence>
<keyword evidence="2" id="KW-1185">Reference proteome</keyword>
<name>A0ABX1S136_9FLAO</name>
<organism evidence="1 2">
    <name type="scientific">Flavivirga algicola</name>
    <dbReference type="NCBI Taxonomy" id="2729136"/>
    <lineage>
        <taxon>Bacteria</taxon>
        <taxon>Pseudomonadati</taxon>
        <taxon>Bacteroidota</taxon>
        <taxon>Flavobacteriia</taxon>
        <taxon>Flavobacteriales</taxon>
        <taxon>Flavobacteriaceae</taxon>
        <taxon>Flavivirga</taxon>
    </lineage>
</organism>
<comment type="caution">
    <text evidence="1">The sequence shown here is derived from an EMBL/GenBank/DDBJ whole genome shotgun (WGS) entry which is preliminary data.</text>
</comment>
<dbReference type="EMBL" id="JABBHF010000014">
    <property type="protein sequence ID" value="NMH89594.1"/>
    <property type="molecule type" value="Genomic_DNA"/>
</dbReference>
<dbReference type="Proteomes" id="UP000746690">
    <property type="component" value="Unassembled WGS sequence"/>
</dbReference>
<dbReference type="RefSeq" id="WP_169676717.1">
    <property type="nucleotide sequence ID" value="NZ_JABBHF010000014.1"/>
</dbReference>
<reference evidence="1 2" key="1">
    <citation type="submission" date="2020-04" db="EMBL/GenBank/DDBJ databases">
        <title>A Flavivirga sp. nov.</title>
        <authorList>
            <person name="Sun X."/>
        </authorList>
    </citation>
    <scope>NUCLEOTIDE SEQUENCE [LARGE SCALE GENOMIC DNA]</scope>
    <source>
        <strain evidence="1 2">Y03</strain>
    </source>
</reference>